<protein>
    <submittedName>
        <fullName evidence="1">Uncharacterized protein</fullName>
    </submittedName>
</protein>
<accession>A0ACB7TGQ0</accession>
<name>A0ACB7TGQ0_HYAAI</name>
<gene>
    <name evidence="1" type="ORF">HPB50_008442</name>
</gene>
<sequence length="162" mass="18135">MGQGGSTYTPGPFRPASAAGAFMMMVVFSEIPEKHDSLSPSQMWIEQRQVTVGGYAMTAACKIHKDFSDQVSLTFGVALSSGEWDDHVEWPFSKTVTLTVPNLENYQNDIKLPIELEGDDVVQRPTKGRSNSARWSTLVYWDQNTLNEFIHNKTLHVNVELV</sequence>
<comment type="caution">
    <text evidence="1">The sequence shown here is derived from an EMBL/GenBank/DDBJ whole genome shotgun (WGS) entry which is preliminary data.</text>
</comment>
<organism evidence="1 2">
    <name type="scientific">Hyalomma asiaticum</name>
    <name type="common">Tick</name>
    <dbReference type="NCBI Taxonomy" id="266040"/>
    <lineage>
        <taxon>Eukaryota</taxon>
        <taxon>Metazoa</taxon>
        <taxon>Ecdysozoa</taxon>
        <taxon>Arthropoda</taxon>
        <taxon>Chelicerata</taxon>
        <taxon>Arachnida</taxon>
        <taxon>Acari</taxon>
        <taxon>Parasitiformes</taxon>
        <taxon>Ixodida</taxon>
        <taxon>Ixodoidea</taxon>
        <taxon>Ixodidae</taxon>
        <taxon>Hyalomminae</taxon>
        <taxon>Hyalomma</taxon>
    </lineage>
</organism>
<evidence type="ECO:0000313" key="1">
    <source>
        <dbReference type="EMBL" id="KAH6945431.1"/>
    </source>
</evidence>
<dbReference type="EMBL" id="CM023481">
    <property type="protein sequence ID" value="KAH6945431.1"/>
    <property type="molecule type" value="Genomic_DNA"/>
</dbReference>
<proteinExistence type="predicted"/>
<dbReference type="Proteomes" id="UP000821845">
    <property type="component" value="Chromosome 1"/>
</dbReference>
<evidence type="ECO:0000313" key="2">
    <source>
        <dbReference type="Proteomes" id="UP000821845"/>
    </source>
</evidence>
<reference evidence="1" key="1">
    <citation type="submission" date="2020-05" db="EMBL/GenBank/DDBJ databases">
        <title>Large-scale comparative analyses of tick genomes elucidate their genetic diversity and vector capacities.</title>
        <authorList>
            <person name="Jia N."/>
            <person name="Wang J."/>
            <person name="Shi W."/>
            <person name="Du L."/>
            <person name="Sun Y."/>
            <person name="Zhan W."/>
            <person name="Jiang J."/>
            <person name="Wang Q."/>
            <person name="Zhang B."/>
            <person name="Ji P."/>
            <person name="Sakyi L.B."/>
            <person name="Cui X."/>
            <person name="Yuan T."/>
            <person name="Jiang B."/>
            <person name="Yang W."/>
            <person name="Lam T.T.-Y."/>
            <person name="Chang Q."/>
            <person name="Ding S."/>
            <person name="Wang X."/>
            <person name="Zhu J."/>
            <person name="Ruan X."/>
            <person name="Zhao L."/>
            <person name="Wei J."/>
            <person name="Que T."/>
            <person name="Du C."/>
            <person name="Cheng J."/>
            <person name="Dai P."/>
            <person name="Han X."/>
            <person name="Huang E."/>
            <person name="Gao Y."/>
            <person name="Liu J."/>
            <person name="Shao H."/>
            <person name="Ye R."/>
            <person name="Li L."/>
            <person name="Wei W."/>
            <person name="Wang X."/>
            <person name="Wang C."/>
            <person name="Yang T."/>
            <person name="Huo Q."/>
            <person name="Li W."/>
            <person name="Guo W."/>
            <person name="Chen H."/>
            <person name="Zhou L."/>
            <person name="Ni X."/>
            <person name="Tian J."/>
            <person name="Zhou Y."/>
            <person name="Sheng Y."/>
            <person name="Liu T."/>
            <person name="Pan Y."/>
            <person name="Xia L."/>
            <person name="Li J."/>
            <person name="Zhao F."/>
            <person name="Cao W."/>
        </authorList>
    </citation>
    <scope>NUCLEOTIDE SEQUENCE</scope>
    <source>
        <strain evidence="1">Hyas-2018</strain>
    </source>
</reference>
<keyword evidence="2" id="KW-1185">Reference proteome</keyword>